<dbReference type="InterPro" id="IPR003594">
    <property type="entry name" value="HATPase_dom"/>
</dbReference>
<evidence type="ECO:0000313" key="6">
    <source>
        <dbReference type="Proteomes" id="UP000013378"/>
    </source>
</evidence>
<dbReference type="Proteomes" id="UP000013378">
    <property type="component" value="Unassembled WGS sequence"/>
</dbReference>
<dbReference type="PROSITE" id="PS50109">
    <property type="entry name" value="HIS_KIN"/>
    <property type="match status" value="1"/>
</dbReference>
<accession>R1CTJ7</accession>
<proteinExistence type="predicted"/>
<dbReference type="InterPro" id="IPR039506">
    <property type="entry name" value="SPOB_a"/>
</dbReference>
<keyword evidence="6" id="KW-1185">Reference proteome</keyword>
<keyword evidence="3" id="KW-0472">Membrane</keyword>
<dbReference type="Gene3D" id="1.10.287.130">
    <property type="match status" value="1"/>
</dbReference>
<dbReference type="GO" id="GO:0000160">
    <property type="term" value="P:phosphorelay signal transduction system"/>
    <property type="evidence" value="ECO:0007669"/>
    <property type="project" value="UniProtKB-KW"/>
</dbReference>
<dbReference type="OrthoDB" id="1677679at2"/>
<dbReference type="PANTHER" id="PTHR40448:SF1">
    <property type="entry name" value="TWO-COMPONENT SENSOR HISTIDINE KINASE"/>
    <property type="match status" value="1"/>
</dbReference>
<comment type="caution">
    <text evidence="5">The sequence shown here is derived from an EMBL/GenBank/DDBJ whole genome shotgun (WGS) entry which is preliminary data.</text>
</comment>
<evidence type="ECO:0000256" key="2">
    <source>
        <dbReference type="ARBA" id="ARBA00023012"/>
    </source>
</evidence>
<dbReference type="Pfam" id="PF02518">
    <property type="entry name" value="HATPase_c"/>
    <property type="match status" value="1"/>
</dbReference>
<dbReference type="GO" id="GO:0016301">
    <property type="term" value="F:kinase activity"/>
    <property type="evidence" value="ECO:0007669"/>
    <property type="project" value="UniProtKB-KW"/>
</dbReference>
<dbReference type="eggNOG" id="COG3290">
    <property type="taxonomic scope" value="Bacteria"/>
</dbReference>
<feature type="transmembrane region" description="Helical" evidence="3">
    <location>
        <begin position="6"/>
        <end position="27"/>
    </location>
</feature>
<organism evidence="5 6">
    <name type="scientific">Caldisalinibacter kiritimatiensis</name>
    <dbReference type="NCBI Taxonomy" id="1304284"/>
    <lineage>
        <taxon>Bacteria</taxon>
        <taxon>Bacillati</taxon>
        <taxon>Bacillota</taxon>
        <taxon>Tissierellia</taxon>
        <taxon>Tissierellales</taxon>
        <taxon>Thermohalobacteraceae</taxon>
        <taxon>Caldisalinibacter</taxon>
    </lineage>
</organism>
<keyword evidence="3" id="KW-1133">Transmembrane helix</keyword>
<protein>
    <submittedName>
        <fullName evidence="5">Two-component sensor histidine kinase</fullName>
    </submittedName>
</protein>
<dbReference type="InterPro" id="IPR036890">
    <property type="entry name" value="HATPase_C_sf"/>
</dbReference>
<feature type="transmembrane region" description="Helical" evidence="3">
    <location>
        <begin position="193"/>
        <end position="213"/>
    </location>
</feature>
<feature type="transmembrane region" description="Helical" evidence="3">
    <location>
        <begin position="62"/>
        <end position="79"/>
    </location>
</feature>
<feature type="transmembrane region" description="Helical" evidence="3">
    <location>
        <begin position="39"/>
        <end position="56"/>
    </location>
</feature>
<dbReference type="RefSeq" id="WP_006315133.1">
    <property type="nucleotide sequence ID" value="NZ_ARZA01000219.1"/>
</dbReference>
<feature type="transmembrane region" description="Helical" evidence="3">
    <location>
        <begin position="125"/>
        <end position="146"/>
    </location>
</feature>
<keyword evidence="2" id="KW-0902">Two-component regulatory system</keyword>
<dbReference type="SUPFAM" id="SSF55874">
    <property type="entry name" value="ATPase domain of HSP90 chaperone/DNA topoisomerase II/histidine kinase"/>
    <property type="match status" value="1"/>
</dbReference>
<dbReference type="SMART" id="SM00387">
    <property type="entry name" value="HATPase_c"/>
    <property type="match status" value="1"/>
</dbReference>
<evidence type="ECO:0000256" key="1">
    <source>
        <dbReference type="ARBA" id="ARBA00022777"/>
    </source>
</evidence>
<dbReference type="STRING" id="1304284.L21TH_1980"/>
<evidence type="ECO:0000313" key="5">
    <source>
        <dbReference type="EMBL" id="EOC99988.1"/>
    </source>
</evidence>
<feature type="transmembrane region" description="Helical" evidence="3">
    <location>
        <begin position="166"/>
        <end position="187"/>
    </location>
</feature>
<dbReference type="PANTHER" id="PTHR40448">
    <property type="entry name" value="TWO-COMPONENT SENSOR HISTIDINE KINASE"/>
    <property type="match status" value="1"/>
</dbReference>
<sequence>MIDYNLITEVLFSILESMNILIIYLLLTNRKDFINKNKLRITLFILCYAIFTFWIASSMPTGYHTIVIVVFSILILSFITNSPLFVSLISVIISSIYILIIELIVVLVATLFLNLSVNKIMDIPTVRLSLASISKVLELSIAVLIYKKRQSPLIKRFSTHYRTTAVYHSLLGAFFMGTFIFSLNYIVNSKTDIFLYEILLFILFIIYLALGILDQIERIKLIKIEKKFNLQKEYVNNLETIVNIIRREKHDFANHINTIYAMCMINKPNTVERIKKYLEKLSVNLKGSYHFYSTGNDYIDGLLAVKSNYAFENNINFEVDFEQPLTCISISDNDLISIISNIIDNAFEVLIHKPDDRVVSISTYIENQEFYLSIANNGEKIPKELLSKIFQDGFSTKKSNKEDHGFGLYIVKKLVSKNSGEITVSSNENETEFLIKFKVRSLEYEEASTEYS</sequence>
<gene>
    <name evidence="5" type="ORF">L21TH_1980</name>
</gene>
<keyword evidence="1 5" id="KW-0808">Transferase</keyword>
<feature type="transmembrane region" description="Helical" evidence="3">
    <location>
        <begin position="86"/>
        <end position="113"/>
    </location>
</feature>
<feature type="domain" description="Histidine kinase" evidence="4">
    <location>
        <begin position="229"/>
        <end position="441"/>
    </location>
</feature>
<dbReference type="AlphaFoldDB" id="R1CTJ7"/>
<evidence type="ECO:0000259" key="4">
    <source>
        <dbReference type="PROSITE" id="PS50109"/>
    </source>
</evidence>
<keyword evidence="3" id="KW-0812">Transmembrane</keyword>
<dbReference type="EMBL" id="ARZA01000219">
    <property type="protein sequence ID" value="EOC99988.1"/>
    <property type="molecule type" value="Genomic_DNA"/>
</dbReference>
<name>R1CTJ7_9FIRM</name>
<dbReference type="GO" id="GO:0042802">
    <property type="term" value="F:identical protein binding"/>
    <property type="evidence" value="ECO:0007669"/>
    <property type="project" value="TreeGrafter"/>
</dbReference>
<reference evidence="5 6" key="1">
    <citation type="journal article" date="2015" name="Geomicrobiol. J.">
        <title>Caldisalinibacter kiritimatiensis gen. nov., sp. nov., a moderately thermohalophilic thiosulfate-reducing bacterium from a hypersaline microbial mat.</title>
        <authorList>
            <person name="Ben Hania W."/>
            <person name="Joseph M."/>
            <person name="Fiebig A."/>
            <person name="Bunk B."/>
            <person name="Klenk H.-P."/>
            <person name="Fardeau M.-L."/>
            <person name="Spring S."/>
        </authorList>
    </citation>
    <scope>NUCLEOTIDE SEQUENCE [LARGE SCALE GENOMIC DNA]</scope>
    <source>
        <strain evidence="5 6">L21-TH-D2</strain>
    </source>
</reference>
<dbReference type="InterPro" id="IPR005467">
    <property type="entry name" value="His_kinase_dom"/>
</dbReference>
<dbReference type="PATRIC" id="fig|1304284.3.peg.1945"/>
<dbReference type="Gene3D" id="3.30.565.10">
    <property type="entry name" value="Histidine kinase-like ATPase, C-terminal domain"/>
    <property type="match status" value="1"/>
</dbReference>
<keyword evidence="1 5" id="KW-0418">Kinase</keyword>
<dbReference type="Pfam" id="PF14689">
    <property type="entry name" value="SPOB_a"/>
    <property type="match status" value="1"/>
</dbReference>
<evidence type="ECO:0000256" key="3">
    <source>
        <dbReference type="SAM" id="Phobius"/>
    </source>
</evidence>